<protein>
    <submittedName>
        <fullName evidence="1">Uncharacterized protein</fullName>
    </submittedName>
</protein>
<dbReference type="eggNOG" id="arCOG09155">
    <property type="taxonomic scope" value="Archaea"/>
</dbReference>
<accession>U2E1R7</accession>
<name>U2E1R7_9EURY</name>
<organism evidence="1 2">
    <name type="scientific">Halorhabdus tiamatea SARL4B</name>
    <dbReference type="NCBI Taxonomy" id="1033806"/>
    <lineage>
        <taxon>Archaea</taxon>
        <taxon>Methanobacteriati</taxon>
        <taxon>Methanobacteriota</taxon>
        <taxon>Stenosarchaea group</taxon>
        <taxon>Halobacteria</taxon>
        <taxon>Halobacteriales</taxon>
        <taxon>Haloarculaceae</taxon>
        <taxon>Halorhabdus</taxon>
    </lineage>
</organism>
<evidence type="ECO:0000313" key="2">
    <source>
        <dbReference type="Proteomes" id="UP000003861"/>
    </source>
</evidence>
<dbReference type="EMBL" id="AFNT02000018">
    <property type="protein sequence ID" value="ERJ06258.1"/>
    <property type="molecule type" value="Genomic_DNA"/>
</dbReference>
<sequence>MPARVFMYILTVMVHEWLVGVHGVGYSDNVILYREHLQSGNGTSGADERVDEQVGIHEVDDDDPGAQLTDNGPKYHSNVHVGELHWDTDPTSEASTPEAQTQLTVEVDYVRNESWPANGSPFEINNTNNVALIEAIERNYALYGVDLEFVESDELTREDITFQYPGYLPDPGTRIYDPEDIPMNQTDPSQLNRWELGKIEDEYHNDTDALHMLWGTSLGDQPDEPSSEIDERTSLSGATGMAMHVGSPDGPLVNQLPYETGFGIMIARDDFSKNDFHGLQSVGMHELGHAFSIGWADDAPIPTIGGLVGEHAYEVYSGNIGMPNRAGGIDPTPENVSLPNSSVASPTYPWWSLMKFGPAFDTTGVRHPGEIPVLHFSLEELSTVDFEAIPSKED</sequence>
<dbReference type="Proteomes" id="UP000003861">
    <property type="component" value="Unassembled WGS sequence"/>
</dbReference>
<reference evidence="1 2" key="2">
    <citation type="journal article" date="2013" name="PLoS ONE">
        <title>INDIGO - INtegrated Data Warehouse of MIcrobial GenOmes with Examples from the Red Sea Extremophiles.</title>
        <authorList>
            <person name="Alam I."/>
            <person name="Antunes A."/>
            <person name="Kamau A.A."/>
            <person name="Ba Alawi W."/>
            <person name="Kalkatawi M."/>
            <person name="Stingl U."/>
            <person name="Bajic V.B."/>
        </authorList>
    </citation>
    <scope>NUCLEOTIDE SEQUENCE [LARGE SCALE GENOMIC DNA]</scope>
    <source>
        <strain evidence="1 2">SARL4B</strain>
    </source>
</reference>
<comment type="caution">
    <text evidence="1">The sequence shown here is derived from an EMBL/GenBank/DDBJ whole genome shotgun (WGS) entry which is preliminary data.</text>
</comment>
<reference evidence="1 2" key="1">
    <citation type="journal article" date="2011" name="J. Bacteriol.">
        <title>Genome sequence of Halorhabdus tiamatea, the first archaeon isolated from a deep-sea anoxic brine lake.</title>
        <authorList>
            <person name="Antunes A."/>
            <person name="Alam I."/>
            <person name="Bajic V.B."/>
            <person name="Stingl U."/>
        </authorList>
    </citation>
    <scope>NUCLEOTIDE SEQUENCE [LARGE SCALE GENOMIC DNA]</scope>
    <source>
        <strain evidence="1 2">SARL4B</strain>
    </source>
</reference>
<dbReference type="AlphaFoldDB" id="U2E1R7"/>
<proteinExistence type="predicted"/>
<gene>
    <name evidence="1" type="ORF">HLRTI_001737</name>
</gene>
<evidence type="ECO:0000313" key="1">
    <source>
        <dbReference type="EMBL" id="ERJ06258.1"/>
    </source>
</evidence>